<sequence length="100" mass="11339">MNKKIVVQFVILTFIIRLIFGGGVAVFAVETSAYNYLFVVALFFAYIVSMVVASGLNKVNPKYMFFIWMIGSLLAGAGMEEAGWRYILQYELNKKFGYLL</sequence>
<evidence type="ECO:0000313" key="3">
    <source>
        <dbReference type="Proteomes" id="UP000094271"/>
    </source>
</evidence>
<evidence type="ECO:0000256" key="1">
    <source>
        <dbReference type="SAM" id="Phobius"/>
    </source>
</evidence>
<keyword evidence="1" id="KW-1133">Transmembrane helix</keyword>
<dbReference type="RefSeq" id="WP_069431999.1">
    <property type="nucleotide sequence ID" value="NZ_MEHA01000021.1"/>
</dbReference>
<dbReference type="EMBL" id="MEHA01000021">
    <property type="protein sequence ID" value="ODR46974.1"/>
    <property type="molecule type" value="Genomic_DNA"/>
</dbReference>
<dbReference type="OrthoDB" id="9777755at2"/>
<keyword evidence="1" id="KW-0812">Transmembrane</keyword>
<keyword evidence="1" id="KW-0472">Membrane</keyword>
<feature type="transmembrane region" description="Helical" evidence="1">
    <location>
        <begin position="6"/>
        <end position="29"/>
    </location>
</feature>
<accession>A0A1E3UCD3</accession>
<evidence type="ECO:0000313" key="2">
    <source>
        <dbReference type="EMBL" id="ODR46974.1"/>
    </source>
</evidence>
<dbReference type="AlphaFoldDB" id="A0A1E3UCD3"/>
<proteinExistence type="predicted"/>
<name>A0A1E3UCD3_9FIRM</name>
<feature type="transmembrane region" description="Helical" evidence="1">
    <location>
        <begin position="36"/>
        <end position="56"/>
    </location>
</feature>
<feature type="transmembrane region" description="Helical" evidence="1">
    <location>
        <begin position="62"/>
        <end position="79"/>
    </location>
</feature>
<dbReference type="Proteomes" id="UP000094271">
    <property type="component" value="Unassembled WGS sequence"/>
</dbReference>
<reference evidence="2 3" key="1">
    <citation type="submission" date="2016-08" db="EMBL/GenBank/DDBJ databases">
        <authorList>
            <person name="Seilhamer J.J."/>
        </authorList>
    </citation>
    <scope>NUCLEOTIDE SEQUENCE [LARGE SCALE GENOMIC DNA]</scope>
    <source>
        <strain evidence="2 3">NML150140-1</strain>
    </source>
</reference>
<evidence type="ECO:0008006" key="4">
    <source>
        <dbReference type="Google" id="ProtNLM"/>
    </source>
</evidence>
<protein>
    <recommendedName>
        <fullName evidence="4">CPBP family intramembrane metalloprotease</fullName>
    </recommendedName>
</protein>
<comment type="caution">
    <text evidence="2">The sequence shown here is derived from an EMBL/GenBank/DDBJ whole genome shotgun (WGS) entry which is preliminary data.</text>
</comment>
<gene>
    <name evidence="2" type="ORF">BEI59_23410</name>
</gene>
<organism evidence="2 3">
    <name type="scientific">Eisenbergiella tayi</name>
    <dbReference type="NCBI Taxonomy" id="1432052"/>
    <lineage>
        <taxon>Bacteria</taxon>
        <taxon>Bacillati</taxon>
        <taxon>Bacillota</taxon>
        <taxon>Clostridia</taxon>
        <taxon>Lachnospirales</taxon>
        <taxon>Lachnospiraceae</taxon>
        <taxon>Eisenbergiella</taxon>
    </lineage>
</organism>